<accession>D0A6L4</accession>
<proteinExistence type="predicted"/>
<evidence type="ECO:0000313" key="1">
    <source>
        <dbReference type="EMBL" id="CBH17315.1"/>
    </source>
</evidence>
<reference evidence="2" key="1">
    <citation type="journal article" date="2010" name="PLoS Negl. Trop. Dis.">
        <title>The genome sequence of Trypanosoma brucei gambiense, causative agent of chronic human african trypanosomiasis.</title>
        <authorList>
            <person name="Jackson A.P."/>
            <person name="Sanders M."/>
            <person name="Berry A."/>
            <person name="McQuillan J."/>
            <person name="Aslett M.A."/>
            <person name="Quail M.A."/>
            <person name="Chukualim B."/>
            <person name="Capewell P."/>
            <person name="MacLeod A."/>
            <person name="Melville S.E."/>
            <person name="Gibson W."/>
            <person name="Barry J.D."/>
            <person name="Berriman M."/>
            <person name="Hertz-Fowler C."/>
        </authorList>
    </citation>
    <scope>NUCLEOTIDE SEQUENCE [LARGE SCALE GENOMIC DNA]</scope>
    <source>
        <strain evidence="2">MHOM/CI/86/DAL972</strain>
    </source>
</reference>
<evidence type="ECO:0000313" key="2">
    <source>
        <dbReference type="Proteomes" id="UP000002316"/>
    </source>
</evidence>
<gene>
    <name evidence="1" type="ORF">TbgDal_XI4330</name>
</gene>
<dbReference type="RefSeq" id="XP_011779579.1">
    <property type="nucleotide sequence ID" value="XM_011781277.1"/>
</dbReference>
<dbReference type="KEGG" id="tbg:TbgDal_XI4330"/>
<organism evidence="1 2">
    <name type="scientific">Trypanosoma brucei gambiense (strain MHOM/CI/86/DAL972)</name>
    <dbReference type="NCBI Taxonomy" id="679716"/>
    <lineage>
        <taxon>Eukaryota</taxon>
        <taxon>Discoba</taxon>
        <taxon>Euglenozoa</taxon>
        <taxon>Kinetoplastea</taxon>
        <taxon>Metakinetoplastina</taxon>
        <taxon>Trypanosomatida</taxon>
        <taxon>Trypanosomatidae</taxon>
        <taxon>Trypanosoma</taxon>
    </lineage>
</organism>
<sequence>MIKCLFFEVKAKKTTTTTTVGLQVRESFGWCICRSSFPIYIFWHPTNSHVMCCHCYPLSFSYGVGRRVELESELISRVGSDCKTGMIVIGNADAEMNENNYDVVCMCRHMSIYSYIYIYIYMNVPQRAALALLQLLLWCL</sequence>
<name>D0A6L4_TRYB9</name>
<dbReference type="EMBL" id="FN554974">
    <property type="protein sequence ID" value="CBH17315.1"/>
    <property type="molecule type" value="Genomic_DNA"/>
</dbReference>
<protein>
    <submittedName>
        <fullName evidence="1">Uncharacterized protein</fullName>
    </submittedName>
</protein>
<dbReference type="AlphaFoldDB" id="D0A6L4"/>
<dbReference type="Proteomes" id="UP000002316">
    <property type="component" value="Chromosome 11"/>
</dbReference>
<dbReference type="GeneID" id="23867423"/>